<comment type="caution">
    <text evidence="4">The sequence shown here is derived from an EMBL/GenBank/DDBJ whole genome shotgun (WGS) entry which is preliminary data.</text>
</comment>
<dbReference type="SUPFAM" id="SSF51905">
    <property type="entry name" value="FAD/NAD(P)-binding domain"/>
    <property type="match status" value="1"/>
</dbReference>
<dbReference type="Gene3D" id="3.50.50.60">
    <property type="entry name" value="FAD/NAD(P)-binding domain"/>
    <property type="match status" value="2"/>
</dbReference>
<proteinExistence type="predicted"/>
<keyword evidence="1" id="KW-0285">Flavoprotein</keyword>
<dbReference type="Pfam" id="PF07992">
    <property type="entry name" value="Pyr_redox_2"/>
    <property type="match status" value="1"/>
</dbReference>
<dbReference type="InterPro" id="IPR050097">
    <property type="entry name" value="Ferredoxin-NADP_redctase_2"/>
</dbReference>
<dbReference type="PANTHER" id="PTHR48105">
    <property type="entry name" value="THIOREDOXIN REDUCTASE 1-RELATED-RELATED"/>
    <property type="match status" value="1"/>
</dbReference>
<sequence>MEVYDVIVIGGGPAGYTAAIYSCRANLKTLVIAGLEAGGQLMLTREVENYPGFSSGVMGPDLMENMRQQAENQGAQIIYDNATSVDFKKYPFEVYVGDDKYLGRAVIVTTGASPKWLGLEGEKRLLGRGVSSCATCDGPLFKNTSTTVVVGGGDTAMEYALFLSNLVSKVIVIHRRDKLRASKVLAERAMKNPKIQFIWNSVLTEIIGGNKVEAVRVKNIQTGEESVIETESVFVAIGHKPNTEIFVGQLELDEEGYVKLYDGMRTNVTGVFAAGDVHDKRYRQSVTAAGFGCMAAMEAIRFLESGEAETLLQTSTKISPSTT</sequence>
<dbReference type="InterPro" id="IPR036188">
    <property type="entry name" value="FAD/NAD-bd_sf"/>
</dbReference>
<dbReference type="AlphaFoldDB" id="A0A7C5U7W2"/>
<evidence type="ECO:0000256" key="2">
    <source>
        <dbReference type="ARBA" id="ARBA00023002"/>
    </source>
</evidence>
<evidence type="ECO:0000259" key="3">
    <source>
        <dbReference type="Pfam" id="PF07992"/>
    </source>
</evidence>
<feature type="domain" description="FAD/NAD(P)-binding" evidence="3">
    <location>
        <begin position="4"/>
        <end position="289"/>
    </location>
</feature>
<evidence type="ECO:0000313" key="4">
    <source>
        <dbReference type="EMBL" id="HHR41012.1"/>
    </source>
</evidence>
<name>A0A7C5U7W2_CALS0</name>
<dbReference type="EC" id="1.8.1.9" evidence="4"/>
<evidence type="ECO:0000256" key="1">
    <source>
        <dbReference type="ARBA" id="ARBA00022630"/>
    </source>
</evidence>
<gene>
    <name evidence="4" type="primary">trxB</name>
    <name evidence="4" type="ORF">ENM42_04185</name>
</gene>
<dbReference type="InterPro" id="IPR005982">
    <property type="entry name" value="Thioredox_Rdtase"/>
</dbReference>
<dbReference type="PRINTS" id="PR00368">
    <property type="entry name" value="FADPNR"/>
</dbReference>
<dbReference type="GO" id="GO:0004791">
    <property type="term" value="F:thioredoxin-disulfide reductase (NADPH) activity"/>
    <property type="evidence" value="ECO:0007669"/>
    <property type="project" value="UniProtKB-EC"/>
</dbReference>
<accession>A0A7C5U7W2</accession>
<keyword evidence="2 4" id="KW-0560">Oxidoreductase</keyword>
<dbReference type="GO" id="GO:0019430">
    <property type="term" value="P:removal of superoxide radicals"/>
    <property type="evidence" value="ECO:0007669"/>
    <property type="project" value="InterPro"/>
</dbReference>
<organism evidence="4">
    <name type="scientific">Caldiarchaeum subterraneum</name>
    <dbReference type="NCBI Taxonomy" id="311458"/>
    <lineage>
        <taxon>Archaea</taxon>
        <taxon>Nitrososphaerota</taxon>
        <taxon>Candidatus Caldarchaeales</taxon>
        <taxon>Candidatus Caldarchaeaceae</taxon>
        <taxon>Candidatus Caldarchaeum</taxon>
    </lineage>
</organism>
<reference evidence="4" key="1">
    <citation type="journal article" date="2020" name="mSystems">
        <title>Genome- and Community-Level Interaction Insights into Carbon Utilization and Element Cycling Functions of Hydrothermarchaeota in Hydrothermal Sediment.</title>
        <authorList>
            <person name="Zhou Z."/>
            <person name="Liu Y."/>
            <person name="Xu W."/>
            <person name="Pan J."/>
            <person name="Luo Z.H."/>
            <person name="Li M."/>
        </authorList>
    </citation>
    <scope>NUCLEOTIDE SEQUENCE [LARGE SCALE GENOMIC DNA]</scope>
    <source>
        <strain evidence="4">SpSt-1084</strain>
    </source>
</reference>
<dbReference type="InterPro" id="IPR023753">
    <property type="entry name" value="FAD/NAD-binding_dom"/>
</dbReference>
<dbReference type="GO" id="GO:0005737">
    <property type="term" value="C:cytoplasm"/>
    <property type="evidence" value="ECO:0007669"/>
    <property type="project" value="InterPro"/>
</dbReference>
<protein>
    <submittedName>
        <fullName evidence="4">Thioredoxin-disulfide reductase</fullName>
        <ecNumber evidence="4">1.8.1.9</ecNumber>
    </submittedName>
</protein>
<dbReference type="NCBIfam" id="TIGR01292">
    <property type="entry name" value="TRX_reduct"/>
    <property type="match status" value="1"/>
</dbReference>
<dbReference type="EMBL" id="DRXS01000225">
    <property type="protein sequence ID" value="HHR41012.1"/>
    <property type="molecule type" value="Genomic_DNA"/>
</dbReference>
<dbReference type="PRINTS" id="PR00469">
    <property type="entry name" value="PNDRDTASEII"/>
</dbReference>